<evidence type="ECO:0000313" key="2">
    <source>
        <dbReference type="EMBL" id="SBO92428.1"/>
    </source>
</evidence>
<feature type="chain" id="PRO_5012477077" description="Secreted protein" evidence="1">
    <location>
        <begin position="24"/>
        <end position="155"/>
    </location>
</feature>
<accession>A0A1M4E0W6</accession>
<gene>
    <name evidence="2" type="ORF">BN4615_P1942</name>
</gene>
<dbReference type="EMBL" id="LT559118">
    <property type="protein sequence ID" value="SBO92428.1"/>
    <property type="molecule type" value="Genomic_DNA"/>
</dbReference>
<evidence type="ECO:0000256" key="1">
    <source>
        <dbReference type="SAM" id="SignalP"/>
    </source>
</evidence>
<name>A0A1M4E0W6_9ACTN</name>
<reference evidence="2" key="1">
    <citation type="submission" date="2016-04" db="EMBL/GenBank/DDBJ databases">
        <authorList>
            <person name="Evans L.H."/>
            <person name="Alamgir A."/>
            <person name="Owens N."/>
            <person name="Weber N.D."/>
            <person name="Virtaneva K."/>
            <person name="Barbian K."/>
            <person name="Babar A."/>
            <person name="Rosenke K."/>
        </authorList>
    </citation>
    <scope>NUCLEOTIDE SEQUENCE</scope>
    <source>
        <strain evidence="2">Nono1</strain>
    </source>
</reference>
<feature type="signal peptide" evidence="1">
    <location>
        <begin position="1"/>
        <end position="23"/>
    </location>
</feature>
<keyword evidence="1" id="KW-0732">Signal</keyword>
<protein>
    <recommendedName>
        <fullName evidence="3">Secreted protein</fullName>
    </recommendedName>
</protein>
<evidence type="ECO:0008006" key="3">
    <source>
        <dbReference type="Google" id="ProtNLM"/>
    </source>
</evidence>
<organism evidence="2">
    <name type="scientific">Nonomuraea gerenzanensis</name>
    <dbReference type="NCBI Taxonomy" id="93944"/>
    <lineage>
        <taxon>Bacteria</taxon>
        <taxon>Bacillati</taxon>
        <taxon>Actinomycetota</taxon>
        <taxon>Actinomycetes</taxon>
        <taxon>Streptosporangiales</taxon>
        <taxon>Streptosporangiaceae</taxon>
        <taxon>Nonomuraea</taxon>
    </lineage>
</organism>
<sequence>MWITLAAASAMAVTLAAAPVACAPAGNSTTHPAGEHGCQNAWGPLVAVQFAPAKPKVRASLRVKCDKELITTFMARIAIEHKDGLFADWYEIKHDYYEQLPGLASSYTLLSDPCREGSYRAKASITGTFMNGEPFKVTEETPSTTVDCEHPEPIT</sequence>
<dbReference type="AlphaFoldDB" id="A0A1M4E0W6"/>
<proteinExistence type="predicted"/>
<dbReference type="RefSeq" id="WP_225271695.1">
    <property type="nucleotide sequence ID" value="NZ_CP084058.1"/>
</dbReference>